<evidence type="ECO:0000256" key="1">
    <source>
        <dbReference type="SAM" id="MobiDB-lite"/>
    </source>
</evidence>
<proteinExistence type="predicted"/>
<feature type="region of interest" description="Disordered" evidence="1">
    <location>
        <begin position="76"/>
        <end position="97"/>
    </location>
</feature>
<reference evidence="3 4" key="1">
    <citation type="submission" date="2014-11" db="EMBL/GenBank/DDBJ databases">
        <title>A Rickettsiales Symbiont of Amoebae With Ancient Features.</title>
        <authorList>
            <person name="Schulz F."/>
            <person name="Martijn J."/>
            <person name="Wascher F."/>
            <person name="Kostanjsek R."/>
            <person name="Ettema T.J."/>
            <person name="Horn M."/>
        </authorList>
    </citation>
    <scope>NUCLEOTIDE SEQUENCE [LARGE SCALE GENOMIC DNA]</scope>
    <source>
        <strain evidence="3 4">UWC36</strain>
    </source>
</reference>
<gene>
    <name evidence="3" type="ORF">NF27_JK00100</name>
</gene>
<dbReference type="STRING" id="86105.NF27_JK00100"/>
<dbReference type="Proteomes" id="UP000031258">
    <property type="component" value="Unassembled WGS sequence"/>
</dbReference>
<protein>
    <recommendedName>
        <fullName evidence="2">Type IV secretion system coupling protein TraD DNA-binding domain-containing protein</fullName>
    </recommendedName>
</protein>
<organism evidence="3 4">
    <name type="scientific">Candidatus Jidaibacter acanthamoebae</name>
    <dbReference type="NCBI Taxonomy" id="86105"/>
    <lineage>
        <taxon>Bacteria</taxon>
        <taxon>Pseudomonadati</taxon>
        <taxon>Pseudomonadota</taxon>
        <taxon>Alphaproteobacteria</taxon>
        <taxon>Rickettsiales</taxon>
        <taxon>Candidatus Midichloriaceae</taxon>
        <taxon>Candidatus Jidaibacter</taxon>
    </lineage>
</organism>
<evidence type="ECO:0000313" key="3">
    <source>
        <dbReference type="EMBL" id="KIE04115.1"/>
    </source>
</evidence>
<dbReference type="InterPro" id="IPR019476">
    <property type="entry name" value="T4SS_TraD_DNA-bd"/>
</dbReference>
<dbReference type="RefSeq" id="WP_275574626.1">
    <property type="nucleotide sequence ID" value="NZ_JSWE01000228.1"/>
</dbReference>
<feature type="compositionally biased region" description="Polar residues" evidence="1">
    <location>
        <begin position="76"/>
        <end position="89"/>
    </location>
</feature>
<dbReference type="AlphaFoldDB" id="A0A0C1QVT1"/>
<sequence length="97" mass="10943">MTTGLSYSAHEMRDGVNVNKQKITQHLVLPTELIRLNSKEGYFCMAEGYPVAKVEFKHTNWSVNNEKLIEVEDIAQKSTANSEELSTSTEEIKPDAK</sequence>
<dbReference type="EMBL" id="JSWE01000228">
    <property type="protein sequence ID" value="KIE04115.1"/>
    <property type="molecule type" value="Genomic_DNA"/>
</dbReference>
<name>A0A0C1QVT1_9RICK</name>
<comment type="caution">
    <text evidence="3">The sequence shown here is derived from an EMBL/GenBank/DDBJ whole genome shotgun (WGS) entry which is preliminary data.</text>
</comment>
<dbReference type="Pfam" id="PF10412">
    <property type="entry name" value="TrwB_AAD_bind"/>
    <property type="match status" value="1"/>
</dbReference>
<evidence type="ECO:0000313" key="4">
    <source>
        <dbReference type="Proteomes" id="UP000031258"/>
    </source>
</evidence>
<evidence type="ECO:0000259" key="2">
    <source>
        <dbReference type="Pfam" id="PF10412"/>
    </source>
</evidence>
<accession>A0A0C1QVT1</accession>
<keyword evidence="4" id="KW-1185">Reference proteome</keyword>
<feature type="domain" description="Type IV secretion system coupling protein TraD DNA-binding" evidence="2">
    <location>
        <begin position="1"/>
        <end position="56"/>
    </location>
</feature>